<feature type="chain" id="PRO_5020278863" evidence="1">
    <location>
        <begin position="23"/>
        <end position="155"/>
    </location>
</feature>
<dbReference type="KEGG" id="stha:NCTC11429_01774"/>
<evidence type="ECO:0000313" key="4">
    <source>
        <dbReference type="Proteomes" id="UP000308196"/>
    </source>
</evidence>
<name>A0A4U9USQ3_9SPHI</name>
<sequence length="155" mass="18202">MSSLLRLMAVLFFLCFIGEATRAQSADSVLLVDDIQFDLKEYHIDENNKELVINLFAISYNRDPREFKMNTFSTQVIDQKKQAHFFSSIQMGNVLIKFDDRQNYLHYLLEEDRPVDIQVVVKNWRKTDRPAHLKLVFESSEEEGKFLEVPILLAK</sequence>
<keyword evidence="5" id="KW-1185">Reference proteome</keyword>
<keyword evidence="1" id="KW-0732">Signal</keyword>
<evidence type="ECO:0000313" key="5">
    <source>
        <dbReference type="Proteomes" id="UP001566204"/>
    </source>
</evidence>
<evidence type="ECO:0000313" key="3">
    <source>
        <dbReference type="EMBL" id="VTR36880.1"/>
    </source>
</evidence>
<organism evidence="3 4">
    <name type="scientific">Sphingobacterium thalpophilum</name>
    <dbReference type="NCBI Taxonomy" id="259"/>
    <lineage>
        <taxon>Bacteria</taxon>
        <taxon>Pseudomonadati</taxon>
        <taxon>Bacteroidota</taxon>
        <taxon>Sphingobacteriia</taxon>
        <taxon>Sphingobacteriales</taxon>
        <taxon>Sphingobacteriaceae</taxon>
        <taxon>Sphingobacterium</taxon>
    </lineage>
</organism>
<accession>A0A4U9USQ3</accession>
<dbReference type="GeneID" id="78462525"/>
<dbReference type="Proteomes" id="UP001566204">
    <property type="component" value="Unassembled WGS sequence"/>
</dbReference>
<reference evidence="3 4" key="1">
    <citation type="submission" date="2019-05" db="EMBL/GenBank/DDBJ databases">
        <authorList>
            <consortium name="Pathogen Informatics"/>
        </authorList>
    </citation>
    <scope>NUCLEOTIDE SEQUENCE [LARGE SCALE GENOMIC DNA]</scope>
    <source>
        <strain evidence="3 4">NCTC11429</strain>
    </source>
</reference>
<reference evidence="2 5" key="2">
    <citation type="submission" date="2024-06" db="EMBL/GenBank/DDBJ databases">
        <title>Soil Sphingobacterium thalpophilum.</title>
        <authorList>
            <person name="Yang J."/>
            <person name="Li J."/>
        </authorList>
    </citation>
    <scope>NUCLEOTIDE SEQUENCE [LARGE SCALE GENOMIC DNA]</scope>
    <source>
        <strain evidence="2 5">22g91tb</strain>
    </source>
</reference>
<dbReference type="AlphaFoldDB" id="A0A4U9USQ3"/>
<feature type="signal peptide" evidence="1">
    <location>
        <begin position="1"/>
        <end position="22"/>
    </location>
</feature>
<proteinExistence type="predicted"/>
<protein>
    <submittedName>
        <fullName evidence="3">Uncharacterized protein</fullName>
    </submittedName>
</protein>
<dbReference type="EMBL" id="LR590484">
    <property type="protein sequence ID" value="VTR36880.1"/>
    <property type="molecule type" value="Genomic_DNA"/>
</dbReference>
<evidence type="ECO:0000256" key="1">
    <source>
        <dbReference type="SAM" id="SignalP"/>
    </source>
</evidence>
<evidence type="ECO:0000313" key="2">
    <source>
        <dbReference type="EMBL" id="MEZ0452173.1"/>
    </source>
</evidence>
<dbReference type="RefSeq" id="WP_232048661.1">
    <property type="nucleotide sequence ID" value="NZ_CP141191.1"/>
</dbReference>
<dbReference type="EMBL" id="JBEOQB010000003">
    <property type="protein sequence ID" value="MEZ0452173.1"/>
    <property type="molecule type" value="Genomic_DNA"/>
</dbReference>
<gene>
    <name evidence="2" type="ORF">ABTW24_11250</name>
    <name evidence="3" type="ORF">NCTC11429_01774</name>
</gene>
<dbReference type="Proteomes" id="UP000308196">
    <property type="component" value="Chromosome"/>
</dbReference>